<evidence type="ECO:0000256" key="5">
    <source>
        <dbReference type="ARBA" id="ARBA00035693"/>
    </source>
</evidence>
<protein>
    <recommendedName>
        <fullName evidence="5">Cilia-and flagella-associated protein 96</fullName>
    </recommendedName>
</protein>
<keyword evidence="2" id="KW-0963">Cytoplasm</keyword>
<dbReference type="AlphaFoldDB" id="A0A6P8QM27"/>
<comment type="similarity">
    <text evidence="4">Belongs to the CFAP96 family.</text>
</comment>
<reference evidence="8" key="1">
    <citation type="submission" date="2025-08" db="UniProtKB">
        <authorList>
            <consortium name="RefSeq"/>
        </authorList>
    </citation>
    <scope>IDENTIFICATION</scope>
</reference>
<dbReference type="CTD" id="441054"/>
<dbReference type="GO" id="GO:0005881">
    <property type="term" value="C:cytoplasmic microtubule"/>
    <property type="evidence" value="ECO:0007669"/>
    <property type="project" value="TreeGrafter"/>
</dbReference>
<evidence type="ECO:0000256" key="4">
    <source>
        <dbReference type="ARBA" id="ARBA00035656"/>
    </source>
</evidence>
<gene>
    <name evidence="8" type="primary">C1H4orf47</name>
</gene>
<dbReference type="Proteomes" id="UP000515159">
    <property type="component" value="Chromosome 1"/>
</dbReference>
<comment type="subcellular location">
    <subcellularLocation>
        <location evidence="1">Cytoplasm</location>
        <location evidence="1">Cytoskeleton</location>
        <location evidence="1">Microtubule organizing center</location>
        <location evidence="1">Centrosome</location>
    </subcellularLocation>
</comment>
<sequence length="262" mass="29800">MGAEGKTDMERLGLFSEMEYVTIGDSYIPSLNRPFNDAAGKGRQMFPGGSKLMSDLQAGYFDAQFKRVFTGEGYSNPIKLRRLYRLDQSKRNLGKSFLPSSVSKKRYPNLTIGKPFAYSAEIYDKGPRKKGEEYDESKLIKGGPFRLNLYPREYFDPNPYHVDKPLPPLKKTEEKKIEKPFRPSSPSKKMGGMKAGTFDPYPTHSTDPYKTKYEKEVAVNKSGKIFHPLAGTKTRPVRSVLQAYVLKSVNTKNYKTLNLESY</sequence>
<accession>A0A6P8QM27</accession>
<dbReference type="PANTHER" id="PTHR31144">
    <property type="entry name" value="UPF0602 PROTEIN C4ORF47"/>
    <property type="match status" value="1"/>
</dbReference>
<evidence type="ECO:0000256" key="2">
    <source>
        <dbReference type="ARBA" id="ARBA00022490"/>
    </source>
</evidence>
<dbReference type="Pfam" id="PF15239">
    <property type="entry name" value="CFAP96-like"/>
    <property type="match status" value="2"/>
</dbReference>
<proteinExistence type="inferred from homology"/>
<name>A0A6P8QM27_GEOSA</name>
<dbReference type="PANTHER" id="PTHR31144:SF1">
    <property type="entry name" value="UPF0602 PROTEIN C4ORF47"/>
    <property type="match status" value="1"/>
</dbReference>
<evidence type="ECO:0000256" key="1">
    <source>
        <dbReference type="ARBA" id="ARBA00004300"/>
    </source>
</evidence>
<dbReference type="RefSeq" id="XP_033799577.1">
    <property type="nucleotide sequence ID" value="XM_033943686.1"/>
</dbReference>
<keyword evidence="3" id="KW-0206">Cytoskeleton</keyword>
<dbReference type="InterPro" id="IPR029358">
    <property type="entry name" value="CFAP96"/>
</dbReference>
<feature type="region of interest" description="Disordered" evidence="6">
    <location>
        <begin position="174"/>
        <end position="209"/>
    </location>
</feature>
<evidence type="ECO:0000313" key="7">
    <source>
        <dbReference type="Proteomes" id="UP000515159"/>
    </source>
</evidence>
<evidence type="ECO:0000256" key="3">
    <source>
        <dbReference type="ARBA" id="ARBA00023212"/>
    </source>
</evidence>
<keyword evidence="7" id="KW-1185">Reference proteome</keyword>
<organism evidence="7 8">
    <name type="scientific">Geotrypetes seraphini</name>
    <name type="common">Gaboon caecilian</name>
    <name type="synonym">Caecilia seraphini</name>
    <dbReference type="NCBI Taxonomy" id="260995"/>
    <lineage>
        <taxon>Eukaryota</taxon>
        <taxon>Metazoa</taxon>
        <taxon>Chordata</taxon>
        <taxon>Craniata</taxon>
        <taxon>Vertebrata</taxon>
        <taxon>Euteleostomi</taxon>
        <taxon>Amphibia</taxon>
        <taxon>Gymnophiona</taxon>
        <taxon>Geotrypetes</taxon>
    </lineage>
</organism>
<dbReference type="GeneID" id="117360044"/>
<evidence type="ECO:0000256" key="6">
    <source>
        <dbReference type="SAM" id="MobiDB-lite"/>
    </source>
</evidence>
<dbReference type="GO" id="GO:0005813">
    <property type="term" value="C:centrosome"/>
    <property type="evidence" value="ECO:0007669"/>
    <property type="project" value="UniProtKB-SubCell"/>
</dbReference>
<evidence type="ECO:0000313" key="8">
    <source>
        <dbReference type="RefSeq" id="XP_033799577.1"/>
    </source>
</evidence>